<gene>
    <name evidence="2" type="ORF">MNB_SV-14-1602</name>
</gene>
<organism evidence="2">
    <name type="scientific">hydrothermal vent metagenome</name>
    <dbReference type="NCBI Taxonomy" id="652676"/>
    <lineage>
        <taxon>unclassified sequences</taxon>
        <taxon>metagenomes</taxon>
        <taxon>ecological metagenomes</taxon>
    </lineage>
</organism>
<protein>
    <submittedName>
        <fullName evidence="2">Uncharacterized protein</fullName>
    </submittedName>
</protein>
<name>A0A1W1BZS9_9ZZZZ</name>
<sequence>MALCLFGALVLGFIIAWLLSKYLIEKKYLKRVDELSAHLLRSEDAVKKLKEINFNREENVNAKEYNKSLLQKNIELETLLKQNKKEINDLERVLIKAERVIEEKNNKIKFLENEHKRENLEEVEKLVMTKDQFSYIEVQLLEYQKKIAKLEEINRKLEEKCLVNK</sequence>
<dbReference type="AlphaFoldDB" id="A0A1W1BZS9"/>
<keyword evidence="1" id="KW-0175">Coiled coil</keyword>
<evidence type="ECO:0000256" key="1">
    <source>
        <dbReference type="SAM" id="Coils"/>
    </source>
</evidence>
<evidence type="ECO:0000313" key="2">
    <source>
        <dbReference type="EMBL" id="SFV58961.1"/>
    </source>
</evidence>
<proteinExistence type="predicted"/>
<dbReference type="EMBL" id="FPHN01000098">
    <property type="protein sequence ID" value="SFV58961.1"/>
    <property type="molecule type" value="Genomic_DNA"/>
</dbReference>
<reference evidence="2" key="1">
    <citation type="submission" date="2016-10" db="EMBL/GenBank/DDBJ databases">
        <authorList>
            <person name="de Groot N.N."/>
        </authorList>
    </citation>
    <scope>NUCLEOTIDE SEQUENCE</scope>
</reference>
<feature type="coiled-coil region" evidence="1">
    <location>
        <begin position="62"/>
        <end position="160"/>
    </location>
</feature>
<accession>A0A1W1BZS9</accession>